<accession>A0A6I6AEJ3</accession>
<evidence type="ECO:0000256" key="1">
    <source>
        <dbReference type="SAM" id="SignalP"/>
    </source>
</evidence>
<gene>
    <name evidence="2" type="ORF">F1728_19780</name>
</gene>
<organism evidence="2 3">
    <name type="scientific">Gimesia benthica</name>
    <dbReference type="NCBI Taxonomy" id="2608982"/>
    <lineage>
        <taxon>Bacteria</taxon>
        <taxon>Pseudomonadati</taxon>
        <taxon>Planctomycetota</taxon>
        <taxon>Planctomycetia</taxon>
        <taxon>Planctomycetales</taxon>
        <taxon>Planctomycetaceae</taxon>
        <taxon>Gimesia</taxon>
    </lineage>
</organism>
<keyword evidence="1" id="KW-0732">Signal</keyword>
<dbReference type="EMBL" id="CP043930">
    <property type="protein sequence ID" value="QGQ24787.1"/>
    <property type="molecule type" value="Genomic_DNA"/>
</dbReference>
<sequence>MKSKMLFLMAAFCVSGTCFASDPLNSQWNSQYLSAGGGQVNAFVILSKMPGDQFGNGVYKTQFGDGQLTQVRVSIGNRQNTPMPAPGSPMPGPNSPLSGVNNPSQTKFVKGLWQFQGSTGWFRWELYQDSNGTPRFTGKWGFLVNNQQGPVRGNWDGNFNAGGNQGGGNGPFNGAVIPIN</sequence>
<dbReference type="Proteomes" id="UP000427281">
    <property type="component" value="Chromosome"/>
</dbReference>
<proteinExistence type="predicted"/>
<evidence type="ECO:0000313" key="3">
    <source>
        <dbReference type="Proteomes" id="UP000427281"/>
    </source>
</evidence>
<protein>
    <submittedName>
        <fullName evidence="2">Uncharacterized protein</fullName>
    </submittedName>
</protein>
<name>A0A6I6AEJ3_9PLAN</name>
<dbReference type="RefSeq" id="WP_155365526.1">
    <property type="nucleotide sequence ID" value="NZ_CP043930.1"/>
</dbReference>
<dbReference type="KEGG" id="gim:F1728_19780"/>
<feature type="signal peptide" evidence="1">
    <location>
        <begin position="1"/>
        <end position="20"/>
    </location>
</feature>
<dbReference type="AlphaFoldDB" id="A0A6I6AEJ3"/>
<feature type="chain" id="PRO_5026169862" evidence="1">
    <location>
        <begin position="21"/>
        <end position="180"/>
    </location>
</feature>
<reference evidence="2 3" key="1">
    <citation type="submission" date="2019-09" db="EMBL/GenBank/DDBJ databases">
        <title>Gimesia benthica sp. nov., a novel bacterium isolated from deep-sea water of the Northwest Indian Ocean.</title>
        <authorList>
            <person name="Dai X."/>
        </authorList>
    </citation>
    <scope>NUCLEOTIDE SEQUENCE [LARGE SCALE GENOMIC DNA]</scope>
    <source>
        <strain evidence="2 3">E7</strain>
    </source>
</reference>
<keyword evidence="3" id="KW-1185">Reference proteome</keyword>
<evidence type="ECO:0000313" key="2">
    <source>
        <dbReference type="EMBL" id="QGQ24787.1"/>
    </source>
</evidence>